<proteinExistence type="predicted"/>
<name>A0A4Y2QCY1_ARAVE</name>
<gene>
    <name evidence="2" type="ORF">AVEN_250376_1</name>
</gene>
<keyword evidence="3" id="KW-1185">Reference proteome</keyword>
<dbReference type="Proteomes" id="UP000499080">
    <property type="component" value="Unassembled WGS sequence"/>
</dbReference>
<evidence type="ECO:0000313" key="3">
    <source>
        <dbReference type="Proteomes" id="UP000499080"/>
    </source>
</evidence>
<evidence type="ECO:0000256" key="1">
    <source>
        <dbReference type="SAM" id="MobiDB-lite"/>
    </source>
</evidence>
<protein>
    <submittedName>
        <fullName evidence="2">Uncharacterized protein</fullName>
    </submittedName>
</protein>
<feature type="compositionally biased region" description="Low complexity" evidence="1">
    <location>
        <begin position="43"/>
        <end position="53"/>
    </location>
</feature>
<dbReference type="AlphaFoldDB" id="A0A4Y2QCY1"/>
<feature type="region of interest" description="Disordered" evidence="1">
    <location>
        <begin position="27"/>
        <end position="74"/>
    </location>
</feature>
<accession>A0A4Y2QCY1</accession>
<comment type="caution">
    <text evidence="2">The sequence shown here is derived from an EMBL/GenBank/DDBJ whole genome shotgun (WGS) entry which is preliminary data.</text>
</comment>
<organism evidence="2 3">
    <name type="scientific">Araneus ventricosus</name>
    <name type="common">Orbweaver spider</name>
    <name type="synonym">Epeira ventricosa</name>
    <dbReference type="NCBI Taxonomy" id="182803"/>
    <lineage>
        <taxon>Eukaryota</taxon>
        <taxon>Metazoa</taxon>
        <taxon>Ecdysozoa</taxon>
        <taxon>Arthropoda</taxon>
        <taxon>Chelicerata</taxon>
        <taxon>Arachnida</taxon>
        <taxon>Araneae</taxon>
        <taxon>Araneomorphae</taxon>
        <taxon>Entelegynae</taxon>
        <taxon>Araneoidea</taxon>
        <taxon>Araneidae</taxon>
        <taxon>Araneus</taxon>
    </lineage>
</organism>
<feature type="compositionally biased region" description="Basic and acidic residues" evidence="1">
    <location>
        <begin position="56"/>
        <end position="65"/>
    </location>
</feature>
<dbReference type="EMBL" id="BGPR01013749">
    <property type="protein sequence ID" value="GBN62038.1"/>
    <property type="molecule type" value="Genomic_DNA"/>
</dbReference>
<sequence length="98" mass="10121">MAATLLVAASVGKHAAKSRALYTGDSCKNYAPSRKHGTSEPVSAASTAAAYSANKPDARSDDTPRCRRLSQGDDLLTAGASTQAAQRLQCAEVEPLVS</sequence>
<reference evidence="2 3" key="1">
    <citation type="journal article" date="2019" name="Sci. Rep.">
        <title>Orb-weaving spider Araneus ventricosus genome elucidates the spidroin gene catalogue.</title>
        <authorList>
            <person name="Kono N."/>
            <person name="Nakamura H."/>
            <person name="Ohtoshi R."/>
            <person name="Moran D.A.P."/>
            <person name="Shinohara A."/>
            <person name="Yoshida Y."/>
            <person name="Fujiwara M."/>
            <person name="Mori M."/>
            <person name="Tomita M."/>
            <person name="Arakawa K."/>
        </authorList>
    </citation>
    <scope>NUCLEOTIDE SEQUENCE [LARGE SCALE GENOMIC DNA]</scope>
</reference>
<evidence type="ECO:0000313" key="2">
    <source>
        <dbReference type="EMBL" id="GBN62038.1"/>
    </source>
</evidence>